<dbReference type="InterPro" id="IPR046887">
    <property type="entry name" value="RsmE_PUA-like"/>
</dbReference>
<evidence type="ECO:0000256" key="3">
    <source>
        <dbReference type="ARBA" id="ARBA00012328"/>
    </source>
</evidence>
<keyword evidence="8 12" id="KW-0808">Transferase</keyword>
<dbReference type="STRING" id="1445510.YC6258_01497"/>
<comment type="catalytic activity">
    <reaction evidence="11 12">
        <text>uridine(1498) in 16S rRNA + S-adenosyl-L-methionine = N(3)-methyluridine(1498) in 16S rRNA + S-adenosyl-L-homocysteine + H(+)</text>
        <dbReference type="Rhea" id="RHEA:42920"/>
        <dbReference type="Rhea" id="RHEA-COMP:10283"/>
        <dbReference type="Rhea" id="RHEA-COMP:10284"/>
        <dbReference type="ChEBI" id="CHEBI:15378"/>
        <dbReference type="ChEBI" id="CHEBI:57856"/>
        <dbReference type="ChEBI" id="CHEBI:59789"/>
        <dbReference type="ChEBI" id="CHEBI:65315"/>
        <dbReference type="ChEBI" id="CHEBI:74502"/>
        <dbReference type="EC" id="2.1.1.193"/>
    </reaction>
</comment>
<dbReference type="CDD" id="cd18084">
    <property type="entry name" value="RsmE-like"/>
    <property type="match status" value="1"/>
</dbReference>
<reference evidence="15 16" key="1">
    <citation type="submission" date="2014-01" db="EMBL/GenBank/DDBJ databases">
        <title>Full genme sequencing of cellulolytic bacterium Gynuella sunshinyii YC6258T gen. nov., sp. nov.</title>
        <authorList>
            <person name="Khan H."/>
            <person name="Chung E.J."/>
            <person name="Chung Y.R."/>
        </authorList>
    </citation>
    <scope>NUCLEOTIDE SEQUENCE [LARGE SCALE GENOMIC DNA]</scope>
    <source>
        <strain evidence="15 16">YC6258</strain>
    </source>
</reference>
<evidence type="ECO:0000256" key="10">
    <source>
        <dbReference type="ARBA" id="ARBA00025699"/>
    </source>
</evidence>
<protein>
    <recommendedName>
        <fullName evidence="4 12">Ribosomal RNA small subunit methyltransferase E</fullName>
        <ecNumber evidence="3 12">2.1.1.193</ecNumber>
    </recommendedName>
</protein>
<keyword evidence="7 12" id="KW-0489">Methyltransferase</keyword>
<keyword evidence="5 12" id="KW-0963">Cytoplasm</keyword>
<keyword evidence="16" id="KW-1185">Reference proteome</keyword>
<dbReference type="SUPFAM" id="SSF88697">
    <property type="entry name" value="PUA domain-like"/>
    <property type="match status" value="1"/>
</dbReference>
<dbReference type="GO" id="GO:0070475">
    <property type="term" value="P:rRNA base methylation"/>
    <property type="evidence" value="ECO:0007669"/>
    <property type="project" value="TreeGrafter"/>
</dbReference>
<dbReference type="EC" id="2.1.1.193" evidence="3 12"/>
<evidence type="ECO:0000256" key="8">
    <source>
        <dbReference type="ARBA" id="ARBA00022679"/>
    </source>
</evidence>
<evidence type="ECO:0000313" key="15">
    <source>
        <dbReference type="EMBL" id="AJQ93545.1"/>
    </source>
</evidence>
<dbReference type="GO" id="GO:0070042">
    <property type="term" value="F:rRNA (uridine-N3-)-methyltransferase activity"/>
    <property type="evidence" value="ECO:0007669"/>
    <property type="project" value="TreeGrafter"/>
</dbReference>
<dbReference type="Gene3D" id="3.40.1280.10">
    <property type="match status" value="1"/>
</dbReference>
<organism evidence="15 16">
    <name type="scientific">Gynuella sunshinyii YC6258</name>
    <dbReference type="NCBI Taxonomy" id="1445510"/>
    <lineage>
        <taxon>Bacteria</taxon>
        <taxon>Pseudomonadati</taxon>
        <taxon>Pseudomonadota</taxon>
        <taxon>Gammaproteobacteria</taxon>
        <taxon>Oceanospirillales</taxon>
        <taxon>Saccharospirillaceae</taxon>
        <taxon>Gynuella</taxon>
    </lineage>
</organism>
<proteinExistence type="inferred from homology"/>
<evidence type="ECO:0000313" key="16">
    <source>
        <dbReference type="Proteomes" id="UP000032266"/>
    </source>
</evidence>
<dbReference type="PATRIC" id="fig|1445510.3.peg.1464"/>
<dbReference type="OrthoDB" id="9815641at2"/>
<dbReference type="Pfam" id="PF04452">
    <property type="entry name" value="Methyltrans_RNA"/>
    <property type="match status" value="1"/>
</dbReference>
<dbReference type="InterPro" id="IPR015947">
    <property type="entry name" value="PUA-like_sf"/>
</dbReference>
<evidence type="ECO:0000256" key="6">
    <source>
        <dbReference type="ARBA" id="ARBA00022552"/>
    </source>
</evidence>
<comment type="subcellular location">
    <subcellularLocation>
        <location evidence="1 12">Cytoplasm</location>
    </subcellularLocation>
</comment>
<feature type="domain" description="Ribosomal RNA small subunit methyltransferase E methyltransferase" evidence="13">
    <location>
        <begin position="75"/>
        <end position="235"/>
    </location>
</feature>
<feature type="domain" description="Ribosomal RNA small subunit methyltransferase E PUA-like" evidence="14">
    <location>
        <begin position="25"/>
        <end position="66"/>
    </location>
</feature>
<evidence type="ECO:0000256" key="12">
    <source>
        <dbReference type="PIRNR" id="PIRNR015601"/>
    </source>
</evidence>
<dbReference type="Proteomes" id="UP000032266">
    <property type="component" value="Chromosome"/>
</dbReference>
<sequence>MRVPRIFTPQPLVLDGLVELEAGASQHLLKVLRMKPGQELVLFNNSQNEFVAVLEPSDRHNAKVRIVQVDAVNRESPLHTHLGIVLSKGDRFEFALQKAVELGVTEVTPLVSERCEVRLKGDRQEKKQQHWQQICVSACEQCYRHQVPVVHAVTSLSGWLSARTEALRLVLHPKAARPIREFNRPQSVALLVGPEGGLSDHEITEAEKADFQATLIGPRILRTETAPLVALTLLQAQWGDF</sequence>
<evidence type="ECO:0000259" key="14">
    <source>
        <dbReference type="Pfam" id="PF20260"/>
    </source>
</evidence>
<evidence type="ECO:0000256" key="4">
    <source>
        <dbReference type="ARBA" id="ARBA00013673"/>
    </source>
</evidence>
<name>A0A0C5V1W1_9GAMM</name>
<evidence type="ECO:0000256" key="11">
    <source>
        <dbReference type="ARBA" id="ARBA00047944"/>
    </source>
</evidence>
<dbReference type="InterPro" id="IPR006700">
    <property type="entry name" value="RsmE"/>
</dbReference>
<keyword evidence="6 12" id="KW-0698">rRNA processing</keyword>
<dbReference type="Gene3D" id="2.40.240.20">
    <property type="entry name" value="Hypothetical PUA domain-like, domain 1"/>
    <property type="match status" value="1"/>
</dbReference>
<evidence type="ECO:0000256" key="5">
    <source>
        <dbReference type="ARBA" id="ARBA00022490"/>
    </source>
</evidence>
<evidence type="ECO:0000256" key="7">
    <source>
        <dbReference type="ARBA" id="ARBA00022603"/>
    </source>
</evidence>
<dbReference type="EMBL" id="CP007142">
    <property type="protein sequence ID" value="AJQ93545.1"/>
    <property type="molecule type" value="Genomic_DNA"/>
</dbReference>
<evidence type="ECO:0000256" key="1">
    <source>
        <dbReference type="ARBA" id="ARBA00004496"/>
    </source>
</evidence>
<dbReference type="PIRSF" id="PIRSF015601">
    <property type="entry name" value="MTase_slr0722"/>
    <property type="match status" value="1"/>
</dbReference>
<dbReference type="PANTHER" id="PTHR30027:SF3">
    <property type="entry name" value="16S RRNA (URACIL(1498)-N(3))-METHYLTRANSFERASE"/>
    <property type="match status" value="1"/>
</dbReference>
<dbReference type="KEGG" id="gsn:YC6258_01497"/>
<dbReference type="InterPro" id="IPR029028">
    <property type="entry name" value="Alpha/beta_knot_MTases"/>
</dbReference>
<dbReference type="NCBIfam" id="TIGR00046">
    <property type="entry name" value="RsmE family RNA methyltransferase"/>
    <property type="match status" value="1"/>
</dbReference>
<dbReference type="NCBIfam" id="NF008692">
    <property type="entry name" value="PRK11713.1-5"/>
    <property type="match status" value="1"/>
</dbReference>
<gene>
    <name evidence="15" type="ORF">YC6258_01497</name>
</gene>
<dbReference type="GO" id="GO:0005737">
    <property type="term" value="C:cytoplasm"/>
    <property type="evidence" value="ECO:0007669"/>
    <property type="project" value="UniProtKB-SubCell"/>
</dbReference>
<dbReference type="InterPro" id="IPR029026">
    <property type="entry name" value="tRNA_m1G_MTases_N"/>
</dbReference>
<comment type="similarity">
    <text evidence="2 12">Belongs to the RNA methyltransferase RsmE family.</text>
</comment>
<dbReference type="InterPro" id="IPR046886">
    <property type="entry name" value="RsmE_MTase_dom"/>
</dbReference>
<dbReference type="Pfam" id="PF20260">
    <property type="entry name" value="PUA_4"/>
    <property type="match status" value="1"/>
</dbReference>
<dbReference type="PANTHER" id="PTHR30027">
    <property type="entry name" value="RIBOSOMAL RNA SMALL SUBUNIT METHYLTRANSFERASE E"/>
    <property type="match status" value="1"/>
</dbReference>
<dbReference type="HOGENOM" id="CLU_067442_5_1_6"/>
<dbReference type="RefSeq" id="WP_044616300.1">
    <property type="nucleotide sequence ID" value="NZ_CP007142.1"/>
</dbReference>
<keyword evidence="9 12" id="KW-0949">S-adenosyl-L-methionine</keyword>
<evidence type="ECO:0000256" key="9">
    <source>
        <dbReference type="ARBA" id="ARBA00022691"/>
    </source>
</evidence>
<dbReference type="AlphaFoldDB" id="A0A0C5V1W1"/>
<accession>A0A0C5V1W1</accession>
<dbReference type="SUPFAM" id="SSF75217">
    <property type="entry name" value="alpha/beta knot"/>
    <property type="match status" value="1"/>
</dbReference>
<evidence type="ECO:0000256" key="2">
    <source>
        <dbReference type="ARBA" id="ARBA00005528"/>
    </source>
</evidence>
<comment type="function">
    <text evidence="10 12">Specifically methylates the N3 position of the uracil ring of uridine 1498 (m3U1498) in 16S rRNA. Acts on the fully assembled 30S ribosomal subunit.</text>
</comment>
<evidence type="ECO:0000259" key="13">
    <source>
        <dbReference type="Pfam" id="PF04452"/>
    </source>
</evidence>